<gene>
    <name evidence="2" type="ORF">DSOUD_0856</name>
</gene>
<protein>
    <submittedName>
        <fullName evidence="2">Uncharacterized protein</fullName>
    </submittedName>
</protein>
<organism evidence="2 3">
    <name type="scientific">Desulfuromonas soudanensis</name>
    <dbReference type="NCBI Taxonomy" id="1603606"/>
    <lineage>
        <taxon>Bacteria</taxon>
        <taxon>Pseudomonadati</taxon>
        <taxon>Thermodesulfobacteriota</taxon>
        <taxon>Desulfuromonadia</taxon>
        <taxon>Desulfuromonadales</taxon>
        <taxon>Desulfuromonadaceae</taxon>
        <taxon>Desulfuromonas</taxon>
    </lineage>
</organism>
<dbReference type="AlphaFoldDB" id="A0A0M3QF86"/>
<evidence type="ECO:0000313" key="3">
    <source>
        <dbReference type="Proteomes" id="UP000057158"/>
    </source>
</evidence>
<dbReference type="KEGG" id="des:DSOUD_0856"/>
<keyword evidence="1" id="KW-0812">Transmembrane</keyword>
<name>A0A0M3QF86_9BACT</name>
<evidence type="ECO:0000313" key="2">
    <source>
        <dbReference type="EMBL" id="ALC15643.1"/>
    </source>
</evidence>
<keyword evidence="3" id="KW-1185">Reference proteome</keyword>
<reference evidence="2 3" key="1">
    <citation type="submission" date="2015-07" db="EMBL/GenBank/DDBJ databases">
        <title>Isolation and Genomic Characterization of a Novel Halophilic Metal-Reducing Deltaproteobacterium from the Deep Subsurface.</title>
        <authorList>
            <person name="Badalamenti J.P."/>
            <person name="Summers Z.M."/>
            <person name="Gralnick J.A."/>
            <person name="Bond D.R."/>
        </authorList>
    </citation>
    <scope>NUCLEOTIDE SEQUENCE [LARGE SCALE GENOMIC DNA]</scope>
    <source>
        <strain evidence="2 3">WTL</strain>
    </source>
</reference>
<keyword evidence="1" id="KW-1133">Transmembrane helix</keyword>
<feature type="transmembrane region" description="Helical" evidence="1">
    <location>
        <begin position="6"/>
        <end position="29"/>
    </location>
</feature>
<dbReference type="PATRIC" id="fig|1603606.3.peg.940"/>
<dbReference type="RefSeq" id="WP_053549830.1">
    <property type="nucleotide sequence ID" value="NZ_CP010802.1"/>
</dbReference>
<dbReference type="OrthoDB" id="5453268at2"/>
<keyword evidence="1" id="KW-0472">Membrane</keyword>
<proteinExistence type="predicted"/>
<accession>A0A0M3QF86</accession>
<sequence>MLEGVSISFIALIVSSLGLPGMAVVFWYVDQRRTDRMMQEHKKELHEVLERYREDVQRIARFYEDNVLLVKGYERLAADLTSIITLSTRTLEGLVQKIDNNHFCPVVRKGKS</sequence>
<dbReference type="Proteomes" id="UP000057158">
    <property type="component" value="Chromosome"/>
</dbReference>
<dbReference type="EMBL" id="CP010802">
    <property type="protein sequence ID" value="ALC15643.1"/>
    <property type="molecule type" value="Genomic_DNA"/>
</dbReference>
<evidence type="ECO:0000256" key="1">
    <source>
        <dbReference type="SAM" id="Phobius"/>
    </source>
</evidence>
<dbReference type="STRING" id="1603606.DSOUD_0856"/>